<dbReference type="AlphaFoldDB" id="A0A179BZ67"/>
<sequence length="607" mass="63097">MTRKPVSSGAGMTRVSPSKDWIAPIGGWRTDVEMADMPKDAAFQLDNFFPEANRVRARYGSLAFATGLGADVKTVIPYSGVSNRLFAAAGDKIFDVTAGGAVGAAVVSGQSTAHWSTQQYTNPAGQEYLRLVNGLDTPLLFNGTSWTNNYLVGTATLATQNVAVKNVPYTLSFFGTGSVTLSGAYAGVLNGTGVANRVTLTFTPVAGTLTLTVAGSVTNAQLETGAAATPYVPSTMITGIPDSSLLIAVTAYRSRLWFIEKNSTNVWYLATDAVSGTATVLPVGGNMKYGGTLVAINVWTIPVSTGLQQCLVLMSSEGEVIVFQGSDPSSASNWGLIGTFKLGRPLGTDRCMLSVGADLAIMTTDGIVPITKAVQLDRGATSLGAITAKIGPTWRETVAAIGTTSEEWQLASFPARQMAIVNLPSSFGTYQYVMNTETGAWCRFVGISASCWATWQDRLFFGSSDGTVYEAEAGASDNGVAIDALMVGAWNRFGDGLSTKFSKLIGVTAQIGVSALMYAGISTDYQTKIPTALLSSVENSAAAKWGTAIWGVSKFPGNILARKFASAGAAGAALAPTVRALISGSSASVSEAAVVGGEVLYEKGAPL</sequence>
<protein>
    <submittedName>
        <fullName evidence="1">Uncharacterized protein</fullName>
    </submittedName>
</protein>
<name>A0A179BZ67_RHILE</name>
<dbReference type="EMBL" id="LWBS01000022">
    <property type="protein sequence ID" value="OAP97012.1"/>
    <property type="molecule type" value="Genomic_DNA"/>
</dbReference>
<organism evidence="1">
    <name type="scientific">Rhizobium leguminosarum</name>
    <dbReference type="NCBI Taxonomy" id="384"/>
    <lineage>
        <taxon>Bacteria</taxon>
        <taxon>Pseudomonadati</taxon>
        <taxon>Pseudomonadota</taxon>
        <taxon>Alphaproteobacteria</taxon>
        <taxon>Hyphomicrobiales</taxon>
        <taxon>Rhizobiaceae</taxon>
        <taxon>Rhizobium/Agrobacterium group</taxon>
        <taxon>Rhizobium</taxon>
    </lineage>
</organism>
<gene>
    <name evidence="1" type="ORF">A4U53_11830</name>
</gene>
<comment type="caution">
    <text evidence="1">The sequence shown here is derived from an EMBL/GenBank/DDBJ whole genome shotgun (WGS) entry which is preliminary data.</text>
</comment>
<evidence type="ECO:0000313" key="1">
    <source>
        <dbReference type="EMBL" id="OAP97012.1"/>
    </source>
</evidence>
<reference evidence="1" key="1">
    <citation type="submission" date="2016-04" db="EMBL/GenBank/DDBJ databases">
        <title>Fast-growing isolate from the root nodules of Vavilovia formosa.</title>
        <authorList>
            <person name="Kimeklis A."/>
            <person name="Safronova V."/>
            <person name="Belimov A."/>
            <person name="Andronov E."/>
        </authorList>
    </citation>
    <scope>NUCLEOTIDE SEQUENCE [LARGE SCALE GENOMIC DNA]</scope>
    <source>
        <strain evidence="1">Vaf-46</strain>
    </source>
</reference>
<proteinExistence type="predicted"/>
<accession>A0A179BZ67</accession>